<dbReference type="GO" id="GO:0016301">
    <property type="term" value="F:kinase activity"/>
    <property type="evidence" value="ECO:0007669"/>
    <property type="project" value="UniProtKB-KW"/>
</dbReference>
<reference evidence="1 2" key="1">
    <citation type="submission" date="2022-06" db="EMBL/GenBank/DDBJ databases">
        <title>Isolation of gut microbiota from human fecal samples.</title>
        <authorList>
            <person name="Pamer E.G."/>
            <person name="Barat B."/>
            <person name="Waligurski E."/>
            <person name="Medina S."/>
            <person name="Paddock L."/>
            <person name="Mostad J."/>
        </authorList>
    </citation>
    <scope>NUCLEOTIDE SEQUENCE [LARGE SCALE GENOMIC DNA]</scope>
    <source>
        <strain evidence="1 2">SL.3.17</strain>
    </source>
</reference>
<name>A0ABT1RU77_9FIRM</name>
<feature type="non-terminal residue" evidence="1">
    <location>
        <position position="77"/>
    </location>
</feature>
<protein>
    <submittedName>
        <fullName evidence="1">Sensor histidine kinase</fullName>
    </submittedName>
</protein>
<organism evidence="1 2">
    <name type="scientific">Anaerovorax odorimutans</name>
    <dbReference type="NCBI Taxonomy" id="109327"/>
    <lineage>
        <taxon>Bacteria</taxon>
        <taxon>Bacillati</taxon>
        <taxon>Bacillota</taxon>
        <taxon>Clostridia</taxon>
        <taxon>Peptostreptococcales</taxon>
        <taxon>Anaerovoracaceae</taxon>
        <taxon>Anaerovorax</taxon>
    </lineage>
</organism>
<proteinExistence type="predicted"/>
<sequence length="77" mass="8973">KSEEAERYIKVIRNRTEVLRQLTEELFCYSVVTSPEYDNDVEFVSVNSVLEESILGFYAVLQERNITPNISMPENKV</sequence>
<evidence type="ECO:0000313" key="1">
    <source>
        <dbReference type="EMBL" id="MCQ4638766.1"/>
    </source>
</evidence>
<comment type="caution">
    <text evidence="1">The sequence shown here is derived from an EMBL/GenBank/DDBJ whole genome shotgun (WGS) entry which is preliminary data.</text>
</comment>
<gene>
    <name evidence="1" type="ORF">NE619_18745</name>
</gene>
<feature type="non-terminal residue" evidence="1">
    <location>
        <position position="1"/>
    </location>
</feature>
<accession>A0ABT1RU77</accession>
<evidence type="ECO:0000313" key="2">
    <source>
        <dbReference type="Proteomes" id="UP001524502"/>
    </source>
</evidence>
<dbReference type="Proteomes" id="UP001524502">
    <property type="component" value="Unassembled WGS sequence"/>
</dbReference>
<keyword evidence="2" id="KW-1185">Reference proteome</keyword>
<keyword evidence="1" id="KW-0418">Kinase</keyword>
<dbReference type="EMBL" id="JANFXK010000220">
    <property type="protein sequence ID" value="MCQ4638766.1"/>
    <property type="molecule type" value="Genomic_DNA"/>
</dbReference>
<keyword evidence="1" id="KW-0808">Transferase</keyword>